<dbReference type="Proteomes" id="UP000199572">
    <property type="component" value="Unassembled WGS sequence"/>
</dbReference>
<proteinExistence type="predicted"/>
<dbReference type="EMBL" id="FOGG01000064">
    <property type="protein sequence ID" value="SES30403.1"/>
    <property type="molecule type" value="Genomic_DNA"/>
</dbReference>
<evidence type="ECO:0000313" key="2">
    <source>
        <dbReference type="Proteomes" id="UP000199572"/>
    </source>
</evidence>
<name>A0A1H9WAA1_9SPHI</name>
<sequence length="29" mass="3473">MELEDYASHIQSINHSKLNNYIKLVNERI</sequence>
<evidence type="ECO:0000313" key="1">
    <source>
        <dbReference type="EMBL" id="SES30403.1"/>
    </source>
</evidence>
<reference evidence="1 2" key="1">
    <citation type="submission" date="2016-10" db="EMBL/GenBank/DDBJ databases">
        <authorList>
            <person name="de Groot N.N."/>
        </authorList>
    </citation>
    <scope>NUCLEOTIDE SEQUENCE [LARGE SCALE GENOMIC DNA]</scope>
    <source>
        <strain evidence="1 2">DSM 18610</strain>
    </source>
</reference>
<dbReference type="AlphaFoldDB" id="A0A1H9WAA1"/>
<protein>
    <submittedName>
        <fullName evidence="1">Uncharacterized protein</fullName>
    </submittedName>
</protein>
<organism evidence="1 2">
    <name type="scientific">Pedobacter rhizosphaerae</name>
    <dbReference type="NCBI Taxonomy" id="390241"/>
    <lineage>
        <taxon>Bacteria</taxon>
        <taxon>Pseudomonadati</taxon>
        <taxon>Bacteroidota</taxon>
        <taxon>Sphingobacteriia</taxon>
        <taxon>Sphingobacteriales</taxon>
        <taxon>Sphingobacteriaceae</taxon>
        <taxon>Pedobacter</taxon>
    </lineage>
</organism>
<keyword evidence="2" id="KW-1185">Reference proteome</keyword>
<accession>A0A1H9WAA1</accession>
<gene>
    <name evidence="1" type="ORF">SAMN04488023_1641</name>
</gene>